<evidence type="ECO:0000256" key="4">
    <source>
        <dbReference type="ARBA" id="ARBA00022989"/>
    </source>
</evidence>
<dbReference type="PANTHER" id="PTHR30250">
    <property type="entry name" value="PST FAMILY PREDICTED COLANIC ACID TRANSPORTER"/>
    <property type="match status" value="1"/>
</dbReference>
<sequence>MKTAASKRPEAGSASGRFSALRDKVLRDLRNPLFRNGYALMANTAITAVLGMGYWLIAARLYTVEDFGAGQALITAMRLFASLVALGFVGALARFIPVAGRRTPMLIRRAYFLTGATGVTAALGFLLTLPVWGDTYASLGGFGPGLFFLASVLVWSIFTLQDVTLAGLRKATWVPVNSLGFGLVKMVLLAALAGALPGDGIFVSWIVPTAMALIPINILIFGFLIPKHVKDTAGSAPGGPLPMREIGRFLAGDYPGTLSMLAIVYLVPVLVAAQVGTATFGYFSMAHTLGSMIELLAINMATSLTVEGAFDRSQLAENARNALRRAFMIITPVVLVTILAAPLILSVFGPAFADHGTTLLRLMALAVLPRVLIEIYLSGLRARSQAGQLMLVQGGLAVLVLASSMLLFPIAGINAVGYGLLFSEVLVALLIFKGLRNLLKFPQTPQPIVTEGPHQAA</sequence>
<evidence type="ECO:0000256" key="1">
    <source>
        <dbReference type="ARBA" id="ARBA00004651"/>
    </source>
</evidence>
<evidence type="ECO:0000313" key="8">
    <source>
        <dbReference type="Proteomes" id="UP000606172"/>
    </source>
</evidence>
<feature type="transmembrane region" description="Helical" evidence="6">
    <location>
        <begin position="202"/>
        <end position="225"/>
    </location>
</feature>
<feature type="transmembrane region" description="Helical" evidence="6">
    <location>
        <begin position="139"/>
        <end position="160"/>
    </location>
</feature>
<dbReference type="GO" id="GO:0005886">
    <property type="term" value="C:plasma membrane"/>
    <property type="evidence" value="ECO:0007669"/>
    <property type="project" value="UniProtKB-SubCell"/>
</dbReference>
<keyword evidence="8" id="KW-1185">Reference proteome</keyword>
<evidence type="ECO:0000256" key="6">
    <source>
        <dbReference type="SAM" id="Phobius"/>
    </source>
</evidence>
<protein>
    <recommendedName>
        <fullName evidence="9">O-antigen/teichoic acid export membrane protein</fullName>
    </recommendedName>
</protein>
<dbReference type="AlphaFoldDB" id="A0A919RDL2"/>
<evidence type="ECO:0000256" key="3">
    <source>
        <dbReference type="ARBA" id="ARBA00022692"/>
    </source>
</evidence>
<evidence type="ECO:0000313" key="7">
    <source>
        <dbReference type="EMBL" id="GII91482.1"/>
    </source>
</evidence>
<comment type="subcellular location">
    <subcellularLocation>
        <location evidence="1">Cell membrane</location>
        <topology evidence="1">Multi-pass membrane protein</topology>
    </subcellularLocation>
</comment>
<feature type="transmembrane region" description="Helical" evidence="6">
    <location>
        <begin position="359"/>
        <end position="377"/>
    </location>
</feature>
<dbReference type="PANTHER" id="PTHR30250:SF11">
    <property type="entry name" value="O-ANTIGEN TRANSPORTER-RELATED"/>
    <property type="match status" value="1"/>
</dbReference>
<feature type="transmembrane region" description="Helical" evidence="6">
    <location>
        <begin position="172"/>
        <end position="196"/>
    </location>
</feature>
<feature type="transmembrane region" description="Helical" evidence="6">
    <location>
        <begin position="389"/>
        <end position="410"/>
    </location>
</feature>
<keyword evidence="2" id="KW-1003">Cell membrane</keyword>
<feature type="transmembrane region" description="Helical" evidence="6">
    <location>
        <begin position="327"/>
        <end position="353"/>
    </location>
</feature>
<evidence type="ECO:0008006" key="9">
    <source>
        <dbReference type="Google" id="ProtNLM"/>
    </source>
</evidence>
<comment type="caution">
    <text evidence="7">The sequence shown here is derived from an EMBL/GenBank/DDBJ whole genome shotgun (WGS) entry which is preliminary data.</text>
</comment>
<feature type="transmembrane region" description="Helical" evidence="6">
    <location>
        <begin position="289"/>
        <end position="306"/>
    </location>
</feature>
<keyword evidence="5 6" id="KW-0472">Membrane</keyword>
<dbReference type="InterPro" id="IPR050833">
    <property type="entry name" value="Poly_Biosynth_Transport"/>
</dbReference>
<proteinExistence type="predicted"/>
<keyword evidence="3 6" id="KW-0812">Transmembrane</keyword>
<dbReference type="Proteomes" id="UP000606172">
    <property type="component" value="Unassembled WGS sequence"/>
</dbReference>
<dbReference type="EMBL" id="BOOW01000010">
    <property type="protein sequence ID" value="GII91482.1"/>
    <property type="molecule type" value="Genomic_DNA"/>
</dbReference>
<feature type="transmembrane region" description="Helical" evidence="6">
    <location>
        <begin position="37"/>
        <end position="57"/>
    </location>
</feature>
<evidence type="ECO:0000256" key="2">
    <source>
        <dbReference type="ARBA" id="ARBA00022475"/>
    </source>
</evidence>
<organism evidence="7 8">
    <name type="scientific">Sinosporangium siamense</name>
    <dbReference type="NCBI Taxonomy" id="1367973"/>
    <lineage>
        <taxon>Bacteria</taxon>
        <taxon>Bacillati</taxon>
        <taxon>Actinomycetota</taxon>
        <taxon>Actinomycetes</taxon>
        <taxon>Streptosporangiales</taxon>
        <taxon>Streptosporangiaceae</taxon>
        <taxon>Sinosporangium</taxon>
    </lineage>
</organism>
<accession>A0A919RDL2</accession>
<feature type="transmembrane region" description="Helical" evidence="6">
    <location>
        <begin position="110"/>
        <end position="133"/>
    </location>
</feature>
<feature type="transmembrane region" description="Helical" evidence="6">
    <location>
        <begin position="416"/>
        <end position="435"/>
    </location>
</feature>
<name>A0A919RDL2_9ACTN</name>
<keyword evidence="4 6" id="KW-1133">Transmembrane helix</keyword>
<feature type="transmembrane region" description="Helical" evidence="6">
    <location>
        <begin position="77"/>
        <end position="98"/>
    </location>
</feature>
<dbReference type="RefSeq" id="WP_204023039.1">
    <property type="nucleotide sequence ID" value="NZ_BOOW01000010.1"/>
</dbReference>
<gene>
    <name evidence="7" type="ORF">Ssi02_17130</name>
</gene>
<feature type="transmembrane region" description="Helical" evidence="6">
    <location>
        <begin position="258"/>
        <end position="283"/>
    </location>
</feature>
<reference evidence="7" key="1">
    <citation type="submission" date="2021-01" db="EMBL/GenBank/DDBJ databases">
        <title>Whole genome shotgun sequence of Sinosporangium siamense NBRC 109515.</title>
        <authorList>
            <person name="Komaki H."/>
            <person name="Tamura T."/>
        </authorList>
    </citation>
    <scope>NUCLEOTIDE SEQUENCE</scope>
    <source>
        <strain evidence="7">NBRC 109515</strain>
    </source>
</reference>
<evidence type="ECO:0000256" key="5">
    <source>
        <dbReference type="ARBA" id="ARBA00023136"/>
    </source>
</evidence>